<dbReference type="GO" id="GO:0008017">
    <property type="term" value="F:microtubule binding"/>
    <property type="evidence" value="ECO:0007669"/>
    <property type="project" value="TreeGrafter"/>
</dbReference>
<dbReference type="Pfam" id="PF00400">
    <property type="entry name" value="WD40"/>
    <property type="match status" value="1"/>
</dbReference>
<reference evidence="5" key="1">
    <citation type="submission" date="2021-01" db="EMBL/GenBank/DDBJ databases">
        <authorList>
            <person name="Corre E."/>
            <person name="Pelletier E."/>
            <person name="Niang G."/>
            <person name="Scheremetjew M."/>
            <person name="Finn R."/>
            <person name="Kale V."/>
            <person name="Holt S."/>
            <person name="Cochrane G."/>
            <person name="Meng A."/>
            <person name="Brown T."/>
            <person name="Cohen L."/>
        </authorList>
    </citation>
    <scope>NUCLEOTIDE SEQUENCE</scope>
    <source>
        <strain evidence="5">CCAC1681</strain>
    </source>
</reference>
<dbReference type="SMART" id="SM00320">
    <property type="entry name" value="WD40"/>
    <property type="match status" value="7"/>
</dbReference>
<sequence>MSSPRASADESKPDDTAWQRGDGTYELVGEGTGMNGLPPMVYGVAWNPFPGMDEFVTYGVKHLKVWRTIDLNDGVSPPQWVGELASRNDGRRVADCSAKKARFVNDGNPGGGYVAPPTPDPEASEYADDFDDEDGAPRSAIEKGKQSLNASMTSLASFVKKDQEVGEKGAPPGSAAKKKSGAASDVASASLSASVRASFAKLSATTGTKPNAKNSKTPAHKKPPGSSGGENVVSVTYARKDVLVTGFPDGAVGVWKTTHRDADGNVVDPSLDSRSSASVVRWTCSLLQRIAHAHLPGPKLSLPDGTQTYGGVRCLELRCDGKTLLTGGADGWIHTWTVEDGPIAVVGAPRDAGRRGHSGSTQPLERVSAVLLNRACKDLSTETAGPHSFQFKSPYPHEPPPAMRALDCRPMGTPGTGKKRVATKDKGKTPREFVFGTDKCDVWEVEWKDGDETPTIGAQVHGHMADLHAVATHPKDPNVFASAAETDRVFLWNANDHSLSRTAPAGLIARSAAFSVDPVVAGDAFPGWQPWIMKRQGTSSKYKAEKAKAGHHLAVGGARGGIAVLDGVTLQPLVKLVAGKSAPRTAVDDLKFCGLPRAMLAAGSHDLVVDIYDVQNGYAHLSRCRGHQATITNLDWSLPDFSLGGKRVLQSTCASYELLYWDPVTGKQILANQRDRLFETWSCALGFPVMGIWPDGSDGTDVNAVDRAAVGQPLVVSDSVSYPEGDAGLEHAGYVVTADDFGKIKLFNYPCVFNDAPFREYKGHASHAMCARFTCDDRRVITAGGRDRAMLQFITKGVRIDEPAPEYEPPPPETREWGPIDGGKAMGWIEPELDEKEIKRREEERRSAPPKPPPAMTAFGGGGE</sequence>
<dbReference type="InterPro" id="IPR055442">
    <property type="entry name" value="Beta-prop_EML-like_2nd"/>
</dbReference>
<dbReference type="SUPFAM" id="SSF50978">
    <property type="entry name" value="WD40 repeat-like"/>
    <property type="match status" value="1"/>
</dbReference>
<gene>
    <name evidence="5" type="ORF">MSP1401_LOCUS6181</name>
</gene>
<dbReference type="PANTHER" id="PTHR13720:SF33">
    <property type="entry name" value="HELP DOMAIN-CONTAINING PROTEIN"/>
    <property type="match status" value="1"/>
</dbReference>
<dbReference type="EMBL" id="HBEN01007544">
    <property type="protein sequence ID" value="CAD8440193.1"/>
    <property type="molecule type" value="Transcribed_RNA"/>
</dbReference>
<feature type="region of interest" description="Disordered" evidence="3">
    <location>
        <begin position="160"/>
        <end position="181"/>
    </location>
</feature>
<dbReference type="PANTHER" id="PTHR13720">
    <property type="entry name" value="WD-40 REPEAT PROTEIN"/>
    <property type="match status" value="1"/>
</dbReference>
<feature type="region of interest" description="Disordered" evidence="3">
    <location>
        <begin position="1"/>
        <end position="25"/>
    </location>
</feature>
<name>A0A7S0D1A6_MICPS</name>
<feature type="compositionally biased region" description="Basic and acidic residues" evidence="3">
    <location>
        <begin position="7"/>
        <end position="17"/>
    </location>
</feature>
<dbReference type="InterPro" id="IPR050630">
    <property type="entry name" value="WD_repeat_EMAP"/>
</dbReference>
<accession>A0A7S0D1A6</accession>
<keyword evidence="2" id="KW-0677">Repeat</keyword>
<evidence type="ECO:0000259" key="4">
    <source>
        <dbReference type="Pfam" id="PF23414"/>
    </source>
</evidence>
<proteinExistence type="predicted"/>
<evidence type="ECO:0000313" key="5">
    <source>
        <dbReference type="EMBL" id="CAD8440193.1"/>
    </source>
</evidence>
<evidence type="ECO:0000256" key="2">
    <source>
        <dbReference type="ARBA" id="ARBA00022737"/>
    </source>
</evidence>
<feature type="region of interest" description="Disordered" evidence="3">
    <location>
        <begin position="107"/>
        <end position="139"/>
    </location>
</feature>
<dbReference type="InterPro" id="IPR001680">
    <property type="entry name" value="WD40_rpt"/>
</dbReference>
<dbReference type="InterPro" id="IPR036322">
    <property type="entry name" value="WD40_repeat_dom_sf"/>
</dbReference>
<evidence type="ECO:0000256" key="1">
    <source>
        <dbReference type="ARBA" id="ARBA00022574"/>
    </source>
</evidence>
<feature type="compositionally biased region" description="Low complexity" evidence="3">
    <location>
        <begin position="168"/>
        <end position="181"/>
    </location>
</feature>
<feature type="region of interest" description="Disordered" evidence="3">
    <location>
        <begin position="203"/>
        <end position="232"/>
    </location>
</feature>
<dbReference type="Gene3D" id="2.130.10.10">
    <property type="entry name" value="YVTN repeat-like/Quinoprotein amine dehydrogenase"/>
    <property type="match status" value="2"/>
</dbReference>
<feature type="domain" description="EML-like second beta-propeller" evidence="4">
    <location>
        <begin position="547"/>
        <end position="720"/>
    </location>
</feature>
<feature type="compositionally biased region" description="Basic and acidic residues" evidence="3">
    <location>
        <begin position="836"/>
        <end position="847"/>
    </location>
</feature>
<evidence type="ECO:0000256" key="3">
    <source>
        <dbReference type="SAM" id="MobiDB-lite"/>
    </source>
</evidence>
<dbReference type="InterPro" id="IPR015943">
    <property type="entry name" value="WD40/YVTN_repeat-like_dom_sf"/>
</dbReference>
<feature type="compositionally biased region" description="Polar residues" evidence="3">
    <location>
        <begin position="203"/>
        <end position="217"/>
    </location>
</feature>
<dbReference type="Pfam" id="PF23414">
    <property type="entry name" value="Beta-prop_EML_2"/>
    <property type="match status" value="1"/>
</dbReference>
<organism evidence="5">
    <name type="scientific">Micromonas pusilla</name>
    <name type="common">Picoplanktonic green alga</name>
    <name type="synonym">Chromulina pusilla</name>
    <dbReference type="NCBI Taxonomy" id="38833"/>
    <lineage>
        <taxon>Eukaryota</taxon>
        <taxon>Viridiplantae</taxon>
        <taxon>Chlorophyta</taxon>
        <taxon>Mamiellophyceae</taxon>
        <taxon>Mamiellales</taxon>
        <taxon>Mamiellaceae</taxon>
        <taxon>Micromonas</taxon>
    </lineage>
</organism>
<keyword evidence="1" id="KW-0853">WD repeat</keyword>
<feature type="region of interest" description="Disordered" evidence="3">
    <location>
        <begin position="802"/>
        <end position="864"/>
    </location>
</feature>
<feature type="compositionally biased region" description="Acidic residues" evidence="3">
    <location>
        <begin position="122"/>
        <end position="134"/>
    </location>
</feature>
<protein>
    <recommendedName>
        <fullName evidence="4">EML-like second beta-propeller domain-containing protein</fullName>
    </recommendedName>
</protein>
<dbReference type="AlphaFoldDB" id="A0A7S0D1A6"/>